<evidence type="ECO:0000256" key="2">
    <source>
        <dbReference type="ARBA" id="ARBA00023125"/>
    </source>
</evidence>
<proteinExistence type="predicted"/>
<keyword evidence="4" id="KW-0804">Transcription</keyword>
<gene>
    <name evidence="7" type="ORF">DCAR_021815</name>
</gene>
<dbReference type="SUPFAM" id="SSF55961">
    <property type="entry name" value="Bet v1-like"/>
    <property type="match status" value="1"/>
</dbReference>
<keyword evidence="5" id="KW-0539">Nucleus</keyword>
<keyword evidence="3" id="KW-0371">Homeobox</keyword>
<reference evidence="7" key="1">
    <citation type="journal article" date="2016" name="Nat. Genet.">
        <title>A high-quality carrot genome assembly provides new insights into carotenoid accumulation and asterid genome evolution.</title>
        <authorList>
            <person name="Iorizzo M."/>
            <person name="Ellison S."/>
            <person name="Senalik D."/>
            <person name="Zeng P."/>
            <person name="Satapoomin P."/>
            <person name="Huang J."/>
            <person name="Bowman M."/>
            <person name="Iovene M."/>
            <person name="Sanseverino W."/>
            <person name="Cavagnaro P."/>
            <person name="Yildiz M."/>
            <person name="Macko-Podgorni A."/>
            <person name="Moranska E."/>
            <person name="Grzebelus E."/>
            <person name="Grzebelus D."/>
            <person name="Ashrafi H."/>
            <person name="Zheng Z."/>
            <person name="Cheng S."/>
            <person name="Spooner D."/>
            <person name="Van Deynze A."/>
            <person name="Simon P."/>
        </authorList>
    </citation>
    <scope>NUCLEOTIDE SEQUENCE [LARGE SCALE GENOMIC DNA]</scope>
    <source>
        <tissue evidence="7">Leaf</tissue>
    </source>
</reference>
<dbReference type="GO" id="GO:0003677">
    <property type="term" value="F:DNA binding"/>
    <property type="evidence" value="ECO:0007669"/>
    <property type="project" value="UniProtKB-KW"/>
</dbReference>
<sequence>MDPPNENKDKQSSVLMDIIDIEDVAPIELPKKANDINWKVLKNFQTALKCFDSTEQAEKAIQHVFNSLPSTETETENTSIARTVPVAADVLLRMMSDAELWASSLVHIVHLLSSSVPPNLYRQMKSDRRIKEILMINADFQLPSPLVQRQNFHFYRFIKEVDENTWIMFDISTDYFLDSSDGSVGQKVWRRRSGVIVQKSNDSSKDCRVHWVENVQSPGTNLQDNHSAVINSKGWFSANRWLSTLIWSLRRSQSSFTINKMNVNAPAQSLTLCVEIAAQNLLLTLTVKMKMVFLDIVSVTPDDRNWVTLSNDNNVRVMRSRYDTVSIPGTYSYIAVTTFQLKTTPSKAYNFLMQHLVEIQWPWPMTPLEAKSFKEREEMIKYESESNHITVLKRSGPNEDEYLLQEASMDGLFSYVIAAPMTEREIHSSLLRGIEGDGILHPAGFSILPENPNSESSLVTFAVRQPVNVSKTENDAVEPMEIVIGCMIQDIQELLQSTETDDSE</sequence>
<dbReference type="STRING" id="79200.A0A161ZVC4"/>
<keyword evidence="2" id="KW-0238">DNA-binding</keyword>
<protein>
    <recommendedName>
        <fullName evidence="6">START domain-containing protein</fullName>
    </recommendedName>
</protein>
<dbReference type="Pfam" id="PF01852">
    <property type="entry name" value="START"/>
    <property type="match status" value="1"/>
</dbReference>
<dbReference type="EMBL" id="LNRQ01000006">
    <property type="protein sequence ID" value="KZM90820.1"/>
    <property type="molecule type" value="Genomic_DNA"/>
</dbReference>
<dbReference type="AlphaFoldDB" id="A0A161ZVC4"/>
<dbReference type="PANTHER" id="PTHR45654:SF90">
    <property type="entry name" value="HOMEOBOX-LEUCINE ZIPPER PROTEIN ROC7-LIKE"/>
    <property type="match status" value="1"/>
</dbReference>
<feature type="domain" description="START" evidence="6">
    <location>
        <begin position="33"/>
        <end position="254"/>
    </location>
</feature>
<dbReference type="PANTHER" id="PTHR45654">
    <property type="entry name" value="HOMEOBOX-LEUCINE ZIPPER PROTEIN MERISTEM L1"/>
    <property type="match status" value="1"/>
</dbReference>
<dbReference type="InterPro" id="IPR042160">
    <property type="entry name" value="HD-Zip_IV"/>
</dbReference>
<keyword evidence="1" id="KW-0805">Transcription regulation</keyword>
<dbReference type="PROSITE" id="PS50848">
    <property type="entry name" value="START"/>
    <property type="match status" value="1"/>
</dbReference>
<accession>A0A161ZVC4</accession>
<dbReference type="GO" id="GO:0008289">
    <property type="term" value="F:lipid binding"/>
    <property type="evidence" value="ECO:0007669"/>
    <property type="project" value="InterPro"/>
</dbReference>
<organism evidence="7">
    <name type="scientific">Daucus carota subsp. sativus</name>
    <name type="common">Carrot</name>
    <dbReference type="NCBI Taxonomy" id="79200"/>
    <lineage>
        <taxon>Eukaryota</taxon>
        <taxon>Viridiplantae</taxon>
        <taxon>Streptophyta</taxon>
        <taxon>Embryophyta</taxon>
        <taxon>Tracheophyta</taxon>
        <taxon>Spermatophyta</taxon>
        <taxon>Magnoliopsida</taxon>
        <taxon>eudicotyledons</taxon>
        <taxon>Gunneridae</taxon>
        <taxon>Pentapetalae</taxon>
        <taxon>asterids</taxon>
        <taxon>campanulids</taxon>
        <taxon>Apiales</taxon>
        <taxon>Apiaceae</taxon>
        <taxon>Apioideae</taxon>
        <taxon>Scandiceae</taxon>
        <taxon>Daucinae</taxon>
        <taxon>Daucus</taxon>
        <taxon>Daucus sect. Daucus</taxon>
    </lineage>
</organism>
<dbReference type="InterPro" id="IPR057993">
    <property type="entry name" value="HD-Zip_IV_C"/>
</dbReference>
<name>A0A161ZVC4_DAUCS</name>
<evidence type="ECO:0000256" key="1">
    <source>
        <dbReference type="ARBA" id="ARBA00023015"/>
    </source>
</evidence>
<evidence type="ECO:0000256" key="3">
    <source>
        <dbReference type="ARBA" id="ARBA00023155"/>
    </source>
</evidence>
<dbReference type="Pfam" id="PF25797">
    <property type="entry name" value="PDF2_C"/>
    <property type="match status" value="1"/>
</dbReference>
<evidence type="ECO:0000259" key="6">
    <source>
        <dbReference type="PROSITE" id="PS50848"/>
    </source>
</evidence>
<evidence type="ECO:0000313" key="7">
    <source>
        <dbReference type="EMBL" id="KZM90820.1"/>
    </source>
</evidence>
<evidence type="ECO:0000256" key="5">
    <source>
        <dbReference type="ARBA" id="ARBA00023242"/>
    </source>
</evidence>
<comment type="caution">
    <text evidence="7">The sequence shown here is derived from an EMBL/GenBank/DDBJ whole genome shotgun (WGS) entry which is preliminary data.</text>
</comment>
<dbReference type="Gramene" id="KZM90820">
    <property type="protein sequence ID" value="KZM90820"/>
    <property type="gene ID" value="DCAR_021815"/>
</dbReference>
<dbReference type="InterPro" id="IPR002913">
    <property type="entry name" value="START_lipid-bd_dom"/>
</dbReference>
<evidence type="ECO:0000256" key="4">
    <source>
        <dbReference type="ARBA" id="ARBA00023163"/>
    </source>
</evidence>